<protein>
    <submittedName>
        <fullName evidence="1">Uncharacterized protein</fullName>
    </submittedName>
</protein>
<organism evidence="1 2">
    <name type="scientific">Bacillus salacetis</name>
    <dbReference type="NCBI Taxonomy" id="2315464"/>
    <lineage>
        <taxon>Bacteria</taxon>
        <taxon>Bacillati</taxon>
        <taxon>Bacillota</taxon>
        <taxon>Bacilli</taxon>
        <taxon>Bacillales</taxon>
        <taxon>Bacillaceae</taxon>
        <taxon>Bacillus</taxon>
    </lineage>
</organism>
<dbReference type="EMBL" id="QXIR01000002">
    <property type="protein sequence ID" value="RIW38451.1"/>
    <property type="molecule type" value="Genomic_DNA"/>
</dbReference>
<reference evidence="1 2" key="1">
    <citation type="submission" date="2018-09" db="EMBL/GenBank/DDBJ databases">
        <title>Bacillus saliacetes sp. nov., isolated from Thai shrimp paste (Ka-pi).</title>
        <authorList>
            <person name="Daroonpunt R."/>
            <person name="Tanasupawat S."/>
            <person name="Yiamsombut S."/>
        </authorList>
    </citation>
    <scope>NUCLEOTIDE SEQUENCE [LARGE SCALE GENOMIC DNA]</scope>
    <source>
        <strain evidence="1 2">SKP7-4</strain>
    </source>
</reference>
<dbReference type="RefSeq" id="WP_119545349.1">
    <property type="nucleotide sequence ID" value="NZ_QXIR01000002.1"/>
</dbReference>
<dbReference type="OrthoDB" id="2881621at2"/>
<keyword evidence="2" id="KW-1185">Reference proteome</keyword>
<sequence length="115" mass="12865">MIEIVGVYSSVNQLLEDINERFVNNQGAVKYFTVDSRQYQELRQNSSLTGTLMDTSENNEDGGIHSLATAFDEDDGSVELIKLEKELLQEGFSKEDANECKAYLHKGMIVAAEKV</sequence>
<name>A0A3A1RAM8_9BACI</name>
<evidence type="ECO:0000313" key="2">
    <source>
        <dbReference type="Proteomes" id="UP000265801"/>
    </source>
</evidence>
<accession>A0A3A1RAM8</accession>
<evidence type="ECO:0000313" key="1">
    <source>
        <dbReference type="EMBL" id="RIW38451.1"/>
    </source>
</evidence>
<dbReference type="Proteomes" id="UP000265801">
    <property type="component" value="Unassembled WGS sequence"/>
</dbReference>
<dbReference type="AlphaFoldDB" id="A0A3A1RAM8"/>
<gene>
    <name evidence="1" type="ORF">D3H55_02635</name>
</gene>
<proteinExistence type="predicted"/>
<comment type="caution">
    <text evidence="1">The sequence shown here is derived from an EMBL/GenBank/DDBJ whole genome shotgun (WGS) entry which is preliminary data.</text>
</comment>